<comment type="caution">
    <text evidence="2">The sequence shown here is derived from an EMBL/GenBank/DDBJ whole genome shotgun (WGS) entry which is preliminary data.</text>
</comment>
<evidence type="ECO:0000313" key="2">
    <source>
        <dbReference type="EMBL" id="MBI8989581.1"/>
    </source>
</evidence>
<protein>
    <submittedName>
        <fullName evidence="2">Metallopeptidase family protein</fullName>
    </submittedName>
</protein>
<proteinExistence type="predicted"/>
<dbReference type="Proteomes" id="UP000645966">
    <property type="component" value="Unassembled WGS sequence"/>
</dbReference>
<dbReference type="SUPFAM" id="SSF55486">
    <property type="entry name" value="Metalloproteases ('zincins'), catalytic domain"/>
    <property type="match status" value="1"/>
</dbReference>
<dbReference type="Gene3D" id="3.30.2010.20">
    <property type="match status" value="1"/>
</dbReference>
<organism evidence="2 3">
    <name type="scientific">Corynebacterium meridianum</name>
    <dbReference type="NCBI Taxonomy" id="2765363"/>
    <lineage>
        <taxon>Bacteria</taxon>
        <taxon>Bacillati</taxon>
        <taxon>Actinomycetota</taxon>
        <taxon>Actinomycetes</taxon>
        <taxon>Mycobacteriales</taxon>
        <taxon>Corynebacteriaceae</taxon>
        <taxon>Corynebacterium</taxon>
    </lineage>
</organism>
<feature type="region of interest" description="Disordered" evidence="1">
    <location>
        <begin position="1"/>
        <end position="28"/>
    </location>
</feature>
<dbReference type="InterPro" id="IPR038555">
    <property type="entry name" value="Zincin_1_sf"/>
</dbReference>
<dbReference type="AlphaFoldDB" id="A0A934I5T2"/>
<evidence type="ECO:0000256" key="1">
    <source>
        <dbReference type="SAM" id="MobiDB-lite"/>
    </source>
</evidence>
<gene>
    <name evidence="2" type="ORF">JDV75_07365</name>
</gene>
<sequence>MPVQSPRNRRNRGPRGPLLPPGTPRHRTASQRFDAAVVDAYTPLLDAYPEQLRNLDIAVDTVPRMRLRPDMTVFPEEIVADGPVPLGRVIPAGVDTLGRPTRARIVVFRKPVEQRCTGIDERTELLHRILTRLVAAHLNMDPADIDPRFHD</sequence>
<dbReference type="EMBL" id="JAEIOS010000012">
    <property type="protein sequence ID" value="MBI8989581.1"/>
    <property type="molecule type" value="Genomic_DNA"/>
</dbReference>
<evidence type="ECO:0000313" key="3">
    <source>
        <dbReference type="Proteomes" id="UP000645966"/>
    </source>
</evidence>
<dbReference type="CDD" id="cd12954">
    <property type="entry name" value="MMP_TTHA0227_like_1"/>
    <property type="match status" value="1"/>
</dbReference>
<keyword evidence="3" id="KW-1185">Reference proteome</keyword>
<dbReference type="RefSeq" id="WP_198738613.1">
    <property type="nucleotide sequence ID" value="NZ_JAEIOS010000012.1"/>
</dbReference>
<accession>A0A934I5T2</accession>
<reference evidence="2" key="1">
    <citation type="submission" date="2020-12" db="EMBL/GenBank/DDBJ databases">
        <title>Genome public.</title>
        <authorList>
            <person name="Sun Q."/>
        </authorList>
    </citation>
    <scope>NUCLEOTIDE SEQUENCE</scope>
    <source>
        <strain evidence="2">CCM 8863</strain>
    </source>
</reference>
<name>A0A934I5T2_9CORY</name>